<evidence type="ECO:0008006" key="2">
    <source>
        <dbReference type="Google" id="ProtNLM"/>
    </source>
</evidence>
<accession>A0AAU7B3C3</accession>
<name>A0AAU7B3C3_9ACTN</name>
<evidence type="ECO:0000313" key="1">
    <source>
        <dbReference type="EMBL" id="XAY08107.1"/>
    </source>
</evidence>
<gene>
    <name evidence="1" type="ORF">DSM112329_05003</name>
</gene>
<dbReference type="KEGG" id="parq:DSM112329_05003"/>
<protein>
    <recommendedName>
        <fullName evidence="2">Acyl-CoA carboxylase subunit epsilon</fullName>
    </recommendedName>
</protein>
<dbReference type="RefSeq" id="WP_354699292.1">
    <property type="nucleotide sequence ID" value="NZ_CP114014.1"/>
</dbReference>
<sequence length="74" mass="8086">MPNRRPQLKMVVSSAATEAEAAAVIAAVEQFLRDTAPPLVAEAPRQDPWLRAALLEQTGREPDGPTEWGDAHPW</sequence>
<dbReference type="AlphaFoldDB" id="A0AAU7B3C3"/>
<dbReference type="EMBL" id="CP114014">
    <property type="protein sequence ID" value="XAY08107.1"/>
    <property type="molecule type" value="Genomic_DNA"/>
</dbReference>
<organism evidence="1">
    <name type="scientific">Paraconexibacter sp. AEG42_29</name>
    <dbReference type="NCBI Taxonomy" id="2997339"/>
    <lineage>
        <taxon>Bacteria</taxon>
        <taxon>Bacillati</taxon>
        <taxon>Actinomycetota</taxon>
        <taxon>Thermoleophilia</taxon>
        <taxon>Solirubrobacterales</taxon>
        <taxon>Paraconexibacteraceae</taxon>
        <taxon>Paraconexibacter</taxon>
    </lineage>
</organism>
<reference evidence="1" key="1">
    <citation type="submission" date="2022-12" db="EMBL/GenBank/DDBJ databases">
        <title>Paraconexibacter alkalitolerans sp. nov. and Baekduia alba sp. nov., isolated from soil and emended description of the genera Paraconexibacter (Chun et al., 2020) and Baekduia (An et al., 2020).</title>
        <authorList>
            <person name="Vieira S."/>
            <person name="Huber K.J."/>
            <person name="Geppert A."/>
            <person name="Wolf J."/>
            <person name="Neumann-Schaal M."/>
            <person name="Muesken M."/>
            <person name="Overmann J."/>
        </authorList>
    </citation>
    <scope>NUCLEOTIDE SEQUENCE</scope>
    <source>
        <strain evidence="1">AEG42_29</strain>
    </source>
</reference>
<proteinExistence type="predicted"/>